<feature type="compositionally biased region" description="Basic and acidic residues" evidence="1">
    <location>
        <begin position="415"/>
        <end position="426"/>
    </location>
</feature>
<keyword evidence="2" id="KW-0472">Membrane</keyword>
<accession>A0A9X3SDR7</accession>
<keyword evidence="4" id="KW-1185">Reference proteome</keyword>
<feature type="compositionally biased region" description="Basic residues" evidence="1">
    <location>
        <begin position="452"/>
        <end position="470"/>
    </location>
</feature>
<evidence type="ECO:0000256" key="2">
    <source>
        <dbReference type="SAM" id="Phobius"/>
    </source>
</evidence>
<feature type="transmembrane region" description="Helical" evidence="2">
    <location>
        <begin position="41"/>
        <end position="67"/>
    </location>
</feature>
<organism evidence="3 4">
    <name type="scientific">Streptomonospora mangrovi</name>
    <dbReference type="NCBI Taxonomy" id="2883123"/>
    <lineage>
        <taxon>Bacteria</taxon>
        <taxon>Bacillati</taxon>
        <taxon>Actinomycetota</taxon>
        <taxon>Actinomycetes</taxon>
        <taxon>Streptosporangiales</taxon>
        <taxon>Nocardiopsidaceae</taxon>
        <taxon>Streptomonospora</taxon>
    </lineage>
</organism>
<sequence>MRAAFNGWLTGLVADFIDAHLVLFAMGLLTTPDPTTGVRQAHTGALMVANASFVLVVTLAGVLVMANPTVQSSAGVKELAPRVVLAFLAANASWLVCSVLADMGNALTVGLLEGAAQPEAVAQAIERTLQDPLGELVLVVLLTVVAALLVLFFAVAVIVRVMLWLLLTAAAPLALVCHALPQTEGVARLWWRAMGALLVIQVAQALTLRVLTQVFLVRREADFLTDPAGTADSMLDVIVLITAMYVLVRIPFWAFRQVFNTRGSPLVRVVRFAVGALVLRNVGRALATAAGRTTPRPGAGRGGRPGPPPPRGGPGRGPAPRPPRPSGPGRGLAPRPRWGGGGGRPMWSSSPPPRPESPTAPGKETPPNDRSSTGRGQGRGPVRAERTSFAGTPRHYAGGVWVQRPRPRSAPPPPDPRRYRTVRPSDIRITPPRPPRPEPPESTHPPNAGQRRPVRPRPRHYRRRPRGEQE</sequence>
<evidence type="ECO:0000313" key="4">
    <source>
        <dbReference type="Proteomes" id="UP001140076"/>
    </source>
</evidence>
<feature type="transmembrane region" description="Helical" evidence="2">
    <location>
        <begin position="163"/>
        <end position="181"/>
    </location>
</feature>
<comment type="caution">
    <text evidence="3">The sequence shown here is derived from an EMBL/GenBank/DDBJ whole genome shotgun (WGS) entry which is preliminary data.</text>
</comment>
<reference evidence="3" key="1">
    <citation type="submission" date="2021-10" db="EMBL/GenBank/DDBJ databases">
        <title>Streptomonospora sp. nov., isolated from mangrove soil.</title>
        <authorList>
            <person name="Chen X."/>
            <person name="Ge X."/>
            <person name="Liu W."/>
        </authorList>
    </citation>
    <scope>NUCLEOTIDE SEQUENCE</scope>
    <source>
        <strain evidence="3">S1-112</strain>
    </source>
</reference>
<evidence type="ECO:0008006" key="5">
    <source>
        <dbReference type="Google" id="ProtNLM"/>
    </source>
</evidence>
<keyword evidence="2" id="KW-0812">Transmembrane</keyword>
<feature type="compositionally biased region" description="Pro residues" evidence="1">
    <location>
        <begin position="305"/>
        <end position="326"/>
    </location>
</feature>
<dbReference type="EMBL" id="JAJAQC010000018">
    <property type="protein sequence ID" value="MDA0565153.1"/>
    <property type="molecule type" value="Genomic_DNA"/>
</dbReference>
<dbReference type="Pfam" id="PF19590">
    <property type="entry name" value="TrbL_3"/>
    <property type="match status" value="1"/>
</dbReference>
<feature type="transmembrane region" description="Helical" evidence="2">
    <location>
        <begin position="237"/>
        <end position="255"/>
    </location>
</feature>
<dbReference type="Proteomes" id="UP001140076">
    <property type="component" value="Unassembled WGS sequence"/>
</dbReference>
<dbReference type="AlphaFoldDB" id="A0A9X3SDR7"/>
<feature type="transmembrane region" description="Helical" evidence="2">
    <location>
        <begin position="7"/>
        <end position="29"/>
    </location>
</feature>
<name>A0A9X3SDR7_9ACTN</name>
<feature type="region of interest" description="Disordered" evidence="1">
    <location>
        <begin position="289"/>
        <end position="470"/>
    </location>
</feature>
<protein>
    <recommendedName>
        <fullName evidence="5">TrbL/VirB6 plasmid conjugal transfer protein</fullName>
    </recommendedName>
</protein>
<dbReference type="InterPro" id="IPR045782">
    <property type="entry name" value="TrbL_3"/>
</dbReference>
<proteinExistence type="predicted"/>
<gene>
    <name evidence="3" type="ORF">LG943_12625</name>
</gene>
<evidence type="ECO:0000256" key="1">
    <source>
        <dbReference type="SAM" id="MobiDB-lite"/>
    </source>
</evidence>
<feature type="transmembrane region" description="Helical" evidence="2">
    <location>
        <begin position="136"/>
        <end position="156"/>
    </location>
</feature>
<keyword evidence="2" id="KW-1133">Transmembrane helix</keyword>
<evidence type="ECO:0000313" key="3">
    <source>
        <dbReference type="EMBL" id="MDA0565153.1"/>
    </source>
</evidence>
<feature type="compositionally biased region" description="Low complexity" evidence="1">
    <location>
        <begin position="289"/>
        <end position="298"/>
    </location>
</feature>
<feature type="transmembrane region" description="Helical" evidence="2">
    <location>
        <begin position="79"/>
        <end position="101"/>
    </location>
</feature>
<dbReference type="RefSeq" id="WP_270072432.1">
    <property type="nucleotide sequence ID" value="NZ_JAJAQC010000018.1"/>
</dbReference>
<feature type="transmembrane region" description="Helical" evidence="2">
    <location>
        <begin position="193"/>
        <end position="216"/>
    </location>
</feature>